<evidence type="ECO:0000313" key="1">
    <source>
        <dbReference type="EMBL" id="CCI53212.1"/>
    </source>
</evidence>
<sequence length="56" mass="6173">MYAARECPRRPSRLGGCAPIWHTYPSVRFTAGVADAGLASHPRDGLADPENYEEQQ</sequence>
<proteinExistence type="predicted"/>
<comment type="caution">
    <text evidence="1">The sequence shown here is derived from an EMBL/GenBank/DDBJ whole genome shotgun (WGS) entry which is preliminary data.</text>
</comment>
<reference evidence="1 2" key="1">
    <citation type="journal article" date="2013" name="ISME J.">
        <title>A metabolic model for members of the genus Tetrasphaera involved in enhanced biological phosphorus removal.</title>
        <authorList>
            <person name="Kristiansen R."/>
            <person name="Nguyen H.T.T."/>
            <person name="Saunders A.M."/>
            <person name="Nielsen J.L."/>
            <person name="Wimmer R."/>
            <person name="Le V.Q."/>
            <person name="McIlroy S.J."/>
            <person name="Petrovski S."/>
            <person name="Seviour R.J."/>
            <person name="Calteau A."/>
            <person name="Nielsen K.L."/>
            <person name="Nielsen P.H."/>
        </authorList>
    </citation>
    <scope>NUCLEOTIDE SEQUENCE [LARGE SCALE GENOMIC DNA]</scope>
    <source>
        <strain evidence="1 2">Ben 74</strain>
    </source>
</reference>
<protein>
    <submittedName>
        <fullName evidence="1">Uncharacterized protein</fullName>
    </submittedName>
</protein>
<evidence type="ECO:0000313" key="2">
    <source>
        <dbReference type="Proteomes" id="UP000035720"/>
    </source>
</evidence>
<gene>
    <name evidence="1" type="ORF">BN13_300023</name>
</gene>
<dbReference type="AlphaFoldDB" id="A0A077ME35"/>
<organism evidence="1 2">
    <name type="scientific">Nostocoides jenkinsii Ben 74</name>
    <dbReference type="NCBI Taxonomy" id="1193518"/>
    <lineage>
        <taxon>Bacteria</taxon>
        <taxon>Bacillati</taxon>
        <taxon>Actinomycetota</taxon>
        <taxon>Actinomycetes</taxon>
        <taxon>Micrococcales</taxon>
        <taxon>Intrasporangiaceae</taxon>
        <taxon>Nostocoides</taxon>
    </lineage>
</organism>
<name>A0A077ME35_9MICO</name>
<dbReference type="STRING" id="1193518.BN13_300023"/>
<dbReference type="EMBL" id="CAJC01000140">
    <property type="protein sequence ID" value="CCI53212.1"/>
    <property type="molecule type" value="Genomic_DNA"/>
</dbReference>
<accession>A0A077ME35</accession>
<keyword evidence="2" id="KW-1185">Reference proteome</keyword>
<dbReference type="Proteomes" id="UP000035720">
    <property type="component" value="Unassembled WGS sequence"/>
</dbReference>